<feature type="domain" description="MULE transposase" evidence="1">
    <location>
        <begin position="175"/>
        <end position="249"/>
    </location>
</feature>
<dbReference type="STRING" id="6337.A0A0V0XFF8"/>
<dbReference type="PANTHER" id="PTHR47160">
    <property type="entry name" value="PUTATIVE-RELATED"/>
    <property type="match status" value="1"/>
</dbReference>
<organism evidence="2 3">
    <name type="scientific">Trichinella pseudospiralis</name>
    <name type="common">Parasitic roundworm</name>
    <dbReference type="NCBI Taxonomy" id="6337"/>
    <lineage>
        <taxon>Eukaryota</taxon>
        <taxon>Metazoa</taxon>
        <taxon>Ecdysozoa</taxon>
        <taxon>Nematoda</taxon>
        <taxon>Enoplea</taxon>
        <taxon>Dorylaimia</taxon>
        <taxon>Trichinellida</taxon>
        <taxon>Trichinellidae</taxon>
        <taxon>Trichinella</taxon>
    </lineage>
</organism>
<proteinExistence type="predicted"/>
<dbReference type="EMBL" id="JYDU01000354">
    <property type="protein sequence ID" value="KRX86612.1"/>
    <property type="molecule type" value="Genomic_DNA"/>
</dbReference>
<dbReference type="AlphaFoldDB" id="A0A0V0XFF8"/>
<evidence type="ECO:0000313" key="2">
    <source>
        <dbReference type="EMBL" id="KRX86612.1"/>
    </source>
</evidence>
<accession>A0A0V0XFF8</accession>
<dbReference type="Proteomes" id="UP000054815">
    <property type="component" value="Unassembled WGS sequence"/>
</dbReference>
<evidence type="ECO:0000259" key="1">
    <source>
        <dbReference type="Pfam" id="PF10551"/>
    </source>
</evidence>
<sequence length="380" mass="43664">MLHFETHESQRQILYTNLGAIEVIRISKHADGCRVDVHAFHHDQQLSELKRLAAEDPRPVSEIYDKLASNITTILDTAAYFRSWDQARNTMYYSRTKRYARLPARRQNRWLTAEQTTTKSGAQFLMYDSPTNDILIFATKAGVRLLAQSNCWCGDETIKIVPSWYQQLFTLHVFMRGKLLPVVYCLTVRKDLSTYSRIFEVVYFKAEMELGVQLDPAKFVCDFETALITAIQSNFPNTRLQGCFFHFCQAVVLQVGRLGLGNHYANNQELRKKVKMLMAISIFAGESSARGFPNLKSTKISLWNVRGVVVRTNNHLDDWQNRMNKRARYTRGSGSVRRSAAYGVQPRRVVALTGRLRRSKISIERILCAISYHTLAPLQL</sequence>
<dbReference type="Pfam" id="PF10551">
    <property type="entry name" value="MULE"/>
    <property type="match status" value="1"/>
</dbReference>
<evidence type="ECO:0000313" key="3">
    <source>
        <dbReference type="Proteomes" id="UP000054815"/>
    </source>
</evidence>
<gene>
    <name evidence="2" type="ORF">T4E_4286</name>
</gene>
<dbReference type="PANTHER" id="PTHR47160:SF10">
    <property type="entry name" value="MULE TRANSPOSASE DOMAIN-CONTAINING PROTEIN"/>
    <property type="match status" value="1"/>
</dbReference>
<dbReference type="InterPro" id="IPR018289">
    <property type="entry name" value="MULE_transposase_dom"/>
</dbReference>
<name>A0A0V0XFF8_TRIPS</name>
<reference evidence="2 3" key="1">
    <citation type="submission" date="2015-01" db="EMBL/GenBank/DDBJ databases">
        <title>Evolution of Trichinella species and genotypes.</title>
        <authorList>
            <person name="Korhonen P.K."/>
            <person name="Edoardo P."/>
            <person name="Giuseppe L.R."/>
            <person name="Gasser R.B."/>
        </authorList>
    </citation>
    <scope>NUCLEOTIDE SEQUENCE [LARGE SCALE GENOMIC DNA]</scope>
    <source>
        <strain evidence="2">ISS141</strain>
    </source>
</reference>
<comment type="caution">
    <text evidence="2">The sequence shown here is derived from an EMBL/GenBank/DDBJ whole genome shotgun (WGS) entry which is preliminary data.</text>
</comment>
<protein>
    <recommendedName>
        <fullName evidence="1">MULE transposase domain-containing protein</fullName>
    </recommendedName>
</protein>